<organism evidence="4 5">
    <name type="scientific">Achlya hypogyna</name>
    <name type="common">Oomycete</name>
    <name type="synonym">Protoachlya hypogyna</name>
    <dbReference type="NCBI Taxonomy" id="1202772"/>
    <lineage>
        <taxon>Eukaryota</taxon>
        <taxon>Sar</taxon>
        <taxon>Stramenopiles</taxon>
        <taxon>Oomycota</taxon>
        <taxon>Saprolegniomycetes</taxon>
        <taxon>Saprolegniales</taxon>
        <taxon>Achlyaceae</taxon>
        <taxon>Achlya</taxon>
    </lineage>
</organism>
<gene>
    <name evidence="4" type="ORF">ACHHYP_15475</name>
</gene>
<keyword evidence="2" id="KW-1133">Transmembrane helix</keyword>
<dbReference type="PANTHER" id="PTHR44329:SF214">
    <property type="entry name" value="PROTEIN KINASE DOMAIN-CONTAINING PROTEIN"/>
    <property type="match status" value="1"/>
</dbReference>
<dbReference type="InterPro" id="IPR008271">
    <property type="entry name" value="Ser/Thr_kinase_AS"/>
</dbReference>
<dbReference type="PROSITE" id="PS00108">
    <property type="entry name" value="PROTEIN_KINASE_ST"/>
    <property type="match status" value="1"/>
</dbReference>
<sequence>MQEATSSNCAKRTSLFASALDTVASYEPCSLVSLLGSNKFDSTALRANDCRLPACVALIHELTTSFGGCMITDIAHVQSIDVATLDEYCEGVVASLAPGAATPQPLPPVPSVDQAQGTPHGGNSTVIIIAVACVAIVAIVVAGYVYLRTRRATSNNVLYMSPPPEGDPYASVLKSAHTQSNTKTSESSASALGDSSLDMCDLDMFRLSAKHIDLVKSLAQGAYGEVWLGQHEGHTVAVKRLLNHRKSKDELQKMESRYVVQFIGVAWTRPSDIMLITEYMDAGDLRNLLQVTPRGNFTWPQKVQTALDIAEGLVYLHMLDPKVIHRDLKSRNVLLNSKMEAKLTDFGVSRETDDATMTAGIGTYRWMAPEVLQDGHYTDNEIVPYSDLRNAAGNPYTDTAIMAKVMMGELQPTFAPDCPDWFLDLARACMSRHHADRPTAMEASYKIKTQLRHLK</sequence>
<reference evidence="4 5" key="1">
    <citation type="journal article" date="2014" name="Genome Biol. Evol.">
        <title>The secreted proteins of Achlya hypogyna and Thraustotheca clavata identify the ancestral oomycete secretome and reveal gene acquisitions by horizontal gene transfer.</title>
        <authorList>
            <person name="Misner I."/>
            <person name="Blouin N."/>
            <person name="Leonard G."/>
            <person name="Richards T.A."/>
            <person name="Lane C.E."/>
        </authorList>
    </citation>
    <scope>NUCLEOTIDE SEQUENCE [LARGE SCALE GENOMIC DNA]</scope>
    <source>
        <strain evidence="4 5">ATCC 48635</strain>
    </source>
</reference>
<proteinExistence type="predicted"/>
<dbReference type="OrthoDB" id="4062651at2759"/>
<name>A0A1V9YAT3_ACHHY</name>
<keyword evidence="4" id="KW-0418">Kinase</keyword>
<dbReference type="EMBL" id="JNBR01002415">
    <property type="protein sequence ID" value="OQR82827.1"/>
    <property type="molecule type" value="Genomic_DNA"/>
</dbReference>
<dbReference type="Pfam" id="PF07714">
    <property type="entry name" value="PK_Tyr_Ser-Thr"/>
    <property type="match status" value="1"/>
</dbReference>
<feature type="domain" description="Protein kinase" evidence="3">
    <location>
        <begin position="212"/>
        <end position="455"/>
    </location>
</feature>
<dbReference type="InterPro" id="IPR051681">
    <property type="entry name" value="Ser/Thr_Kinases-Pseudokinases"/>
</dbReference>
<dbReference type="PROSITE" id="PS50011">
    <property type="entry name" value="PROTEIN_KINASE_DOM"/>
    <property type="match status" value="1"/>
</dbReference>
<protein>
    <submittedName>
        <fullName evidence="4">Protein kinase</fullName>
    </submittedName>
</protein>
<dbReference type="SUPFAM" id="SSF56112">
    <property type="entry name" value="Protein kinase-like (PK-like)"/>
    <property type="match status" value="1"/>
</dbReference>
<dbReference type="STRING" id="1202772.A0A1V9YAT3"/>
<dbReference type="InterPro" id="IPR011009">
    <property type="entry name" value="Kinase-like_dom_sf"/>
</dbReference>
<evidence type="ECO:0000256" key="1">
    <source>
        <dbReference type="SAM" id="MobiDB-lite"/>
    </source>
</evidence>
<evidence type="ECO:0000313" key="5">
    <source>
        <dbReference type="Proteomes" id="UP000243579"/>
    </source>
</evidence>
<evidence type="ECO:0000313" key="4">
    <source>
        <dbReference type="EMBL" id="OQR82827.1"/>
    </source>
</evidence>
<dbReference type="Proteomes" id="UP000243579">
    <property type="component" value="Unassembled WGS sequence"/>
</dbReference>
<accession>A0A1V9YAT3</accession>
<comment type="caution">
    <text evidence="4">The sequence shown here is derived from an EMBL/GenBank/DDBJ whole genome shotgun (WGS) entry which is preliminary data.</text>
</comment>
<dbReference type="InterPro" id="IPR000719">
    <property type="entry name" value="Prot_kinase_dom"/>
</dbReference>
<keyword evidence="2" id="KW-0812">Transmembrane</keyword>
<dbReference type="AlphaFoldDB" id="A0A1V9YAT3"/>
<keyword evidence="4" id="KW-0808">Transferase</keyword>
<feature type="region of interest" description="Disordered" evidence="1">
    <location>
        <begin position="170"/>
        <end position="192"/>
    </location>
</feature>
<dbReference type="GO" id="GO:0005524">
    <property type="term" value="F:ATP binding"/>
    <property type="evidence" value="ECO:0007669"/>
    <property type="project" value="InterPro"/>
</dbReference>
<evidence type="ECO:0000256" key="2">
    <source>
        <dbReference type="SAM" id="Phobius"/>
    </source>
</evidence>
<feature type="transmembrane region" description="Helical" evidence="2">
    <location>
        <begin position="126"/>
        <end position="147"/>
    </location>
</feature>
<dbReference type="InterPro" id="IPR001245">
    <property type="entry name" value="Ser-Thr/Tyr_kinase_cat_dom"/>
</dbReference>
<keyword evidence="5" id="KW-1185">Reference proteome</keyword>
<dbReference type="SMART" id="SM00220">
    <property type="entry name" value="S_TKc"/>
    <property type="match status" value="1"/>
</dbReference>
<dbReference type="PANTHER" id="PTHR44329">
    <property type="entry name" value="SERINE/THREONINE-PROTEIN KINASE TNNI3K-RELATED"/>
    <property type="match status" value="1"/>
</dbReference>
<dbReference type="GO" id="GO:0004674">
    <property type="term" value="F:protein serine/threonine kinase activity"/>
    <property type="evidence" value="ECO:0007669"/>
    <property type="project" value="TreeGrafter"/>
</dbReference>
<evidence type="ECO:0000259" key="3">
    <source>
        <dbReference type="PROSITE" id="PS50011"/>
    </source>
</evidence>
<keyword evidence="2" id="KW-0472">Membrane</keyword>
<dbReference type="Gene3D" id="1.10.510.10">
    <property type="entry name" value="Transferase(Phosphotransferase) domain 1"/>
    <property type="match status" value="1"/>
</dbReference>